<comment type="caution">
    <text evidence="2">The sequence shown here is derived from an EMBL/GenBank/DDBJ whole genome shotgun (WGS) entry which is preliminary data.</text>
</comment>
<accession>A0AAD9PLN6</accession>
<reference evidence="2" key="1">
    <citation type="journal article" date="2023" name="Nat. Microbiol.">
        <title>Babesia duncani multi-omics identifies virulence factors and drug targets.</title>
        <authorList>
            <person name="Singh P."/>
            <person name="Lonardi S."/>
            <person name="Liang Q."/>
            <person name="Vydyam P."/>
            <person name="Khabirova E."/>
            <person name="Fang T."/>
            <person name="Gihaz S."/>
            <person name="Thekkiniath J."/>
            <person name="Munshi M."/>
            <person name="Abel S."/>
            <person name="Ciampossin L."/>
            <person name="Batugedara G."/>
            <person name="Gupta M."/>
            <person name="Lu X.M."/>
            <person name="Lenz T."/>
            <person name="Chakravarty S."/>
            <person name="Cornillot E."/>
            <person name="Hu Y."/>
            <person name="Ma W."/>
            <person name="Gonzalez L.M."/>
            <person name="Sanchez S."/>
            <person name="Estrada K."/>
            <person name="Sanchez-Flores A."/>
            <person name="Montero E."/>
            <person name="Harb O.S."/>
            <person name="Le Roch K.G."/>
            <person name="Mamoun C.B."/>
        </authorList>
    </citation>
    <scope>NUCLEOTIDE SEQUENCE</scope>
    <source>
        <strain evidence="2">WA1</strain>
    </source>
</reference>
<dbReference type="GeneID" id="94334473"/>
<evidence type="ECO:0000313" key="2">
    <source>
        <dbReference type="EMBL" id="KAK2197176.1"/>
    </source>
</evidence>
<feature type="transmembrane region" description="Helical" evidence="1">
    <location>
        <begin position="284"/>
        <end position="306"/>
    </location>
</feature>
<feature type="transmembrane region" description="Helical" evidence="1">
    <location>
        <begin position="133"/>
        <end position="156"/>
    </location>
</feature>
<name>A0AAD9PLN6_9APIC</name>
<feature type="transmembrane region" description="Helical" evidence="1">
    <location>
        <begin position="39"/>
        <end position="58"/>
    </location>
</feature>
<keyword evidence="1" id="KW-0472">Membrane</keyword>
<evidence type="ECO:0000313" key="3">
    <source>
        <dbReference type="Proteomes" id="UP001214638"/>
    </source>
</evidence>
<feature type="transmembrane region" description="Helical" evidence="1">
    <location>
        <begin position="318"/>
        <end position="336"/>
    </location>
</feature>
<organism evidence="2 3">
    <name type="scientific">Babesia duncani</name>
    <dbReference type="NCBI Taxonomy" id="323732"/>
    <lineage>
        <taxon>Eukaryota</taxon>
        <taxon>Sar</taxon>
        <taxon>Alveolata</taxon>
        <taxon>Apicomplexa</taxon>
        <taxon>Aconoidasida</taxon>
        <taxon>Piroplasmida</taxon>
        <taxon>Babesiidae</taxon>
        <taxon>Babesia</taxon>
    </lineage>
</organism>
<dbReference type="EMBL" id="JALLKP010000001">
    <property type="protein sequence ID" value="KAK2197176.1"/>
    <property type="molecule type" value="Genomic_DNA"/>
</dbReference>
<sequence>MGYIDSPRYLSETTNVPDYVGPPLESREERLDSSIEYKASLEGFVLSLNLITLGIYSYDYWKPFNIGVAVGFVHIMYNKVAFVSTLLVGYLFSPLPQKLMYYYQIGIASLRCIMLIAYVAIPESISYHMIRIMGIFDGILIGGGLLAISGFFSFTPGTSLARIDASMWFGRILTSLVTMVCVCCVFNKGPAHEVYIITITLLSITIIINAVNAFLLSRWLQDDDLKDYLESMQMKYAQTSRCTIALAKKSFYHLRTFYAWIFISIIFQIFGPPVYVGVFNEEMVIGPAIVGAVMVGKSIGYFWGAACPDFVQFTNRTFLFGMLLSTIFPTVLMIFIDSGLFGRDSPNVNRMFICALLLWTCATTSYIEIYCLRYLKEELPTNSSMDSIVSAVMFFYIVLAILRELLIFFMPIVFPLIVTFIINST</sequence>
<dbReference type="RefSeq" id="XP_067804018.1">
    <property type="nucleotide sequence ID" value="XM_067945227.1"/>
</dbReference>
<feature type="transmembrane region" description="Helical" evidence="1">
    <location>
        <begin position="257"/>
        <end position="278"/>
    </location>
</feature>
<keyword evidence="3" id="KW-1185">Reference proteome</keyword>
<dbReference type="AlphaFoldDB" id="A0AAD9PLN6"/>
<protein>
    <submittedName>
        <fullName evidence="2">Uncharacterized protein</fullName>
    </submittedName>
</protein>
<keyword evidence="1" id="KW-0812">Transmembrane</keyword>
<dbReference type="Proteomes" id="UP001214638">
    <property type="component" value="Unassembled WGS sequence"/>
</dbReference>
<feature type="transmembrane region" description="Helical" evidence="1">
    <location>
        <begin position="393"/>
        <end position="422"/>
    </location>
</feature>
<feature type="transmembrane region" description="Helical" evidence="1">
    <location>
        <begin position="168"/>
        <end position="188"/>
    </location>
</feature>
<feature type="transmembrane region" description="Helical" evidence="1">
    <location>
        <begin position="99"/>
        <end position="121"/>
    </location>
</feature>
<keyword evidence="1" id="KW-1133">Transmembrane helix</keyword>
<feature type="transmembrane region" description="Helical" evidence="1">
    <location>
        <begin position="348"/>
        <end position="372"/>
    </location>
</feature>
<dbReference type="KEGG" id="bdw:94334473"/>
<proteinExistence type="predicted"/>
<feature type="transmembrane region" description="Helical" evidence="1">
    <location>
        <begin position="64"/>
        <end position="92"/>
    </location>
</feature>
<gene>
    <name evidence="2" type="ORF">BdWA1_000175</name>
</gene>
<feature type="transmembrane region" description="Helical" evidence="1">
    <location>
        <begin position="194"/>
        <end position="216"/>
    </location>
</feature>
<evidence type="ECO:0000256" key="1">
    <source>
        <dbReference type="SAM" id="Phobius"/>
    </source>
</evidence>